<dbReference type="Proteomes" id="UP000887577">
    <property type="component" value="Unplaced"/>
</dbReference>
<evidence type="ECO:0000256" key="6">
    <source>
        <dbReference type="ARBA" id="ARBA00022857"/>
    </source>
</evidence>
<keyword evidence="6" id="KW-0521">NADP</keyword>
<evidence type="ECO:0000313" key="12">
    <source>
        <dbReference type="WBParaSite" id="PSU_v2.g6348.t1"/>
    </source>
</evidence>
<sequence>MERLVKQTTLMDIPYFESLPSNLKEFSFGVDAIFGFSFKPPIRDPFGDILKTLQQSKLPFFCIDIPSGWHVENGPPADCDIPSIQPDTLISLTAPKLCAKHFQGRAHFLGGRFVPEKLAKKYSLNLPQYPQSNGFLRLQ</sequence>
<proteinExistence type="predicted"/>
<keyword evidence="4" id="KW-0479">Metal-binding</keyword>
<evidence type="ECO:0000256" key="5">
    <source>
        <dbReference type="ARBA" id="ARBA00022741"/>
    </source>
</evidence>
<feature type="domain" description="YjeF N-terminal" evidence="10">
    <location>
        <begin position="1"/>
        <end position="126"/>
    </location>
</feature>
<dbReference type="InterPro" id="IPR036652">
    <property type="entry name" value="YjeF_N_dom_sf"/>
</dbReference>
<dbReference type="PANTHER" id="PTHR13232:SF10">
    <property type="entry name" value="NAD(P)H-HYDRATE EPIMERASE"/>
    <property type="match status" value="1"/>
</dbReference>
<accession>A0A914Z0U4</accession>
<dbReference type="InterPro" id="IPR032976">
    <property type="entry name" value="YJEFN_prot_NAXE-like"/>
</dbReference>
<dbReference type="Pfam" id="PF03853">
    <property type="entry name" value="YjeF_N"/>
    <property type="match status" value="1"/>
</dbReference>
<evidence type="ECO:0000256" key="2">
    <source>
        <dbReference type="ARBA" id="ARBA00000909"/>
    </source>
</evidence>
<keyword evidence="9" id="KW-0413">Isomerase</keyword>
<evidence type="ECO:0000259" key="10">
    <source>
        <dbReference type="PROSITE" id="PS51385"/>
    </source>
</evidence>
<protein>
    <recommendedName>
        <fullName evidence="3">NAD(P)H-hydrate epimerase</fullName>
        <ecNumber evidence="3">5.1.99.6</ecNumber>
    </recommendedName>
</protein>
<dbReference type="PANTHER" id="PTHR13232">
    <property type="entry name" value="NAD(P)H-HYDRATE EPIMERASE"/>
    <property type="match status" value="1"/>
</dbReference>
<evidence type="ECO:0000256" key="7">
    <source>
        <dbReference type="ARBA" id="ARBA00022958"/>
    </source>
</evidence>
<evidence type="ECO:0000256" key="1">
    <source>
        <dbReference type="ARBA" id="ARBA00000013"/>
    </source>
</evidence>
<comment type="catalytic activity">
    <reaction evidence="1">
        <text>(6R)-NADHX = (6S)-NADHX</text>
        <dbReference type="Rhea" id="RHEA:32215"/>
        <dbReference type="ChEBI" id="CHEBI:64074"/>
        <dbReference type="ChEBI" id="CHEBI:64075"/>
        <dbReference type="EC" id="5.1.99.6"/>
    </reaction>
</comment>
<name>A0A914Z0U4_9BILA</name>
<dbReference type="PROSITE" id="PS51385">
    <property type="entry name" value="YJEF_N"/>
    <property type="match status" value="1"/>
</dbReference>
<dbReference type="GO" id="GO:0000166">
    <property type="term" value="F:nucleotide binding"/>
    <property type="evidence" value="ECO:0007669"/>
    <property type="project" value="UniProtKB-KW"/>
</dbReference>
<dbReference type="GO" id="GO:0005739">
    <property type="term" value="C:mitochondrion"/>
    <property type="evidence" value="ECO:0007669"/>
    <property type="project" value="TreeGrafter"/>
</dbReference>
<keyword evidence="5" id="KW-0547">Nucleotide-binding</keyword>
<evidence type="ECO:0000256" key="8">
    <source>
        <dbReference type="ARBA" id="ARBA00023027"/>
    </source>
</evidence>
<evidence type="ECO:0000256" key="4">
    <source>
        <dbReference type="ARBA" id="ARBA00022723"/>
    </source>
</evidence>
<evidence type="ECO:0000256" key="3">
    <source>
        <dbReference type="ARBA" id="ARBA00012228"/>
    </source>
</evidence>
<dbReference type="GO" id="GO:0052856">
    <property type="term" value="F:NAD(P)HX epimerase activity"/>
    <property type="evidence" value="ECO:0007669"/>
    <property type="project" value="UniProtKB-EC"/>
</dbReference>
<evidence type="ECO:0000313" key="11">
    <source>
        <dbReference type="Proteomes" id="UP000887577"/>
    </source>
</evidence>
<dbReference type="EC" id="5.1.99.6" evidence="3"/>
<reference evidence="12" key="1">
    <citation type="submission" date="2022-11" db="UniProtKB">
        <authorList>
            <consortium name="WormBaseParasite"/>
        </authorList>
    </citation>
    <scope>IDENTIFICATION</scope>
</reference>
<dbReference type="AlphaFoldDB" id="A0A914Z0U4"/>
<dbReference type="InterPro" id="IPR004443">
    <property type="entry name" value="YjeF_N_dom"/>
</dbReference>
<comment type="catalytic activity">
    <reaction evidence="2">
        <text>(6R)-NADPHX = (6S)-NADPHX</text>
        <dbReference type="Rhea" id="RHEA:32227"/>
        <dbReference type="ChEBI" id="CHEBI:64076"/>
        <dbReference type="ChEBI" id="CHEBI:64077"/>
        <dbReference type="EC" id="5.1.99.6"/>
    </reaction>
</comment>
<keyword evidence="11" id="KW-1185">Reference proteome</keyword>
<keyword evidence="7" id="KW-0630">Potassium</keyword>
<dbReference type="GO" id="GO:0046872">
    <property type="term" value="F:metal ion binding"/>
    <property type="evidence" value="ECO:0007669"/>
    <property type="project" value="UniProtKB-KW"/>
</dbReference>
<dbReference type="WBParaSite" id="PSU_v2.g6348.t1">
    <property type="protein sequence ID" value="PSU_v2.g6348.t1"/>
    <property type="gene ID" value="PSU_v2.g6348"/>
</dbReference>
<evidence type="ECO:0000256" key="9">
    <source>
        <dbReference type="ARBA" id="ARBA00023235"/>
    </source>
</evidence>
<dbReference type="Gene3D" id="3.40.50.10260">
    <property type="entry name" value="YjeF N-terminal domain"/>
    <property type="match status" value="1"/>
</dbReference>
<keyword evidence="8" id="KW-0520">NAD</keyword>
<dbReference type="SUPFAM" id="SSF64153">
    <property type="entry name" value="YjeF N-terminal domain-like"/>
    <property type="match status" value="1"/>
</dbReference>
<organism evidence="11 12">
    <name type="scientific">Panagrolaimus superbus</name>
    <dbReference type="NCBI Taxonomy" id="310955"/>
    <lineage>
        <taxon>Eukaryota</taxon>
        <taxon>Metazoa</taxon>
        <taxon>Ecdysozoa</taxon>
        <taxon>Nematoda</taxon>
        <taxon>Chromadorea</taxon>
        <taxon>Rhabditida</taxon>
        <taxon>Tylenchina</taxon>
        <taxon>Panagrolaimomorpha</taxon>
        <taxon>Panagrolaimoidea</taxon>
        <taxon>Panagrolaimidae</taxon>
        <taxon>Panagrolaimus</taxon>
    </lineage>
</organism>